<protein>
    <submittedName>
        <fullName evidence="1">Uncharacterized protein</fullName>
    </submittedName>
</protein>
<dbReference type="EMBL" id="CM023486">
    <property type="protein sequence ID" value="KAH6928889.1"/>
    <property type="molecule type" value="Genomic_DNA"/>
</dbReference>
<accession>A0ACB7S4R6</accession>
<evidence type="ECO:0000313" key="1">
    <source>
        <dbReference type="EMBL" id="KAH6928889.1"/>
    </source>
</evidence>
<sequence>MASFEGVPAVLGSRPSERDSHLRRADEPLPENVTPSAPKIRTIPHACREISFTYCSGSTPEFFYSSFTDGCMLASENLVQLCNRGRNKFTSKRRCKMSCLSAEEPDPNCLEKPLFSADDIKPSPWYFDGKRCTPWGFPSGLCPSNDSAVFATASACTSRCSDQRHAACSLPRTVNCKYKQLRFPYFADRSSGDGRIRCLSASSSLLKGRLCLDGLNRFDTSRACEDACRKATT</sequence>
<name>A0ACB7S4R6_HYAAI</name>
<reference evidence="1" key="1">
    <citation type="submission" date="2020-05" db="EMBL/GenBank/DDBJ databases">
        <title>Large-scale comparative analyses of tick genomes elucidate their genetic diversity and vector capacities.</title>
        <authorList>
            <person name="Jia N."/>
            <person name="Wang J."/>
            <person name="Shi W."/>
            <person name="Du L."/>
            <person name="Sun Y."/>
            <person name="Zhan W."/>
            <person name="Jiang J."/>
            <person name="Wang Q."/>
            <person name="Zhang B."/>
            <person name="Ji P."/>
            <person name="Sakyi L.B."/>
            <person name="Cui X."/>
            <person name="Yuan T."/>
            <person name="Jiang B."/>
            <person name="Yang W."/>
            <person name="Lam T.T.-Y."/>
            <person name="Chang Q."/>
            <person name="Ding S."/>
            <person name="Wang X."/>
            <person name="Zhu J."/>
            <person name="Ruan X."/>
            <person name="Zhao L."/>
            <person name="Wei J."/>
            <person name="Que T."/>
            <person name="Du C."/>
            <person name="Cheng J."/>
            <person name="Dai P."/>
            <person name="Han X."/>
            <person name="Huang E."/>
            <person name="Gao Y."/>
            <person name="Liu J."/>
            <person name="Shao H."/>
            <person name="Ye R."/>
            <person name="Li L."/>
            <person name="Wei W."/>
            <person name="Wang X."/>
            <person name="Wang C."/>
            <person name="Yang T."/>
            <person name="Huo Q."/>
            <person name="Li W."/>
            <person name="Guo W."/>
            <person name="Chen H."/>
            <person name="Zhou L."/>
            <person name="Ni X."/>
            <person name="Tian J."/>
            <person name="Zhou Y."/>
            <person name="Sheng Y."/>
            <person name="Liu T."/>
            <person name="Pan Y."/>
            <person name="Xia L."/>
            <person name="Li J."/>
            <person name="Zhao F."/>
            <person name="Cao W."/>
        </authorList>
    </citation>
    <scope>NUCLEOTIDE SEQUENCE</scope>
    <source>
        <strain evidence="1">Hyas-2018</strain>
    </source>
</reference>
<dbReference type="Proteomes" id="UP000821845">
    <property type="component" value="Chromosome 6"/>
</dbReference>
<evidence type="ECO:0000313" key="2">
    <source>
        <dbReference type="Proteomes" id="UP000821845"/>
    </source>
</evidence>
<gene>
    <name evidence="1" type="ORF">HPB50_020697</name>
</gene>
<keyword evidence="2" id="KW-1185">Reference proteome</keyword>
<organism evidence="1 2">
    <name type="scientific">Hyalomma asiaticum</name>
    <name type="common">Tick</name>
    <dbReference type="NCBI Taxonomy" id="266040"/>
    <lineage>
        <taxon>Eukaryota</taxon>
        <taxon>Metazoa</taxon>
        <taxon>Ecdysozoa</taxon>
        <taxon>Arthropoda</taxon>
        <taxon>Chelicerata</taxon>
        <taxon>Arachnida</taxon>
        <taxon>Acari</taxon>
        <taxon>Parasitiformes</taxon>
        <taxon>Ixodida</taxon>
        <taxon>Ixodoidea</taxon>
        <taxon>Ixodidae</taxon>
        <taxon>Hyalomminae</taxon>
        <taxon>Hyalomma</taxon>
    </lineage>
</organism>
<comment type="caution">
    <text evidence="1">The sequence shown here is derived from an EMBL/GenBank/DDBJ whole genome shotgun (WGS) entry which is preliminary data.</text>
</comment>
<proteinExistence type="predicted"/>